<feature type="transmembrane region" description="Helical" evidence="2">
    <location>
        <begin position="15"/>
        <end position="34"/>
    </location>
</feature>
<dbReference type="AlphaFoldDB" id="A0A5N6K9W3"/>
<accession>A0A5N6K9W3</accession>
<evidence type="ECO:0000256" key="1">
    <source>
        <dbReference type="SAM" id="MobiDB-lite"/>
    </source>
</evidence>
<organism evidence="3 4">
    <name type="scientific">Monilinia laxa</name>
    <name type="common">Brown rot fungus</name>
    <name type="synonym">Sclerotinia laxa</name>
    <dbReference type="NCBI Taxonomy" id="61186"/>
    <lineage>
        <taxon>Eukaryota</taxon>
        <taxon>Fungi</taxon>
        <taxon>Dikarya</taxon>
        <taxon>Ascomycota</taxon>
        <taxon>Pezizomycotina</taxon>
        <taxon>Leotiomycetes</taxon>
        <taxon>Helotiales</taxon>
        <taxon>Sclerotiniaceae</taxon>
        <taxon>Monilinia</taxon>
    </lineage>
</organism>
<dbReference type="OrthoDB" id="4502894at2759"/>
<gene>
    <name evidence="3" type="ORF">EYC80_000155</name>
</gene>
<keyword evidence="2" id="KW-0472">Membrane</keyword>
<keyword evidence="4" id="KW-1185">Reference proteome</keyword>
<dbReference type="EMBL" id="VIGI01000005">
    <property type="protein sequence ID" value="KAB8299912.1"/>
    <property type="molecule type" value="Genomic_DNA"/>
</dbReference>
<feature type="region of interest" description="Disordered" evidence="1">
    <location>
        <begin position="99"/>
        <end position="124"/>
    </location>
</feature>
<feature type="compositionally biased region" description="Basic and acidic residues" evidence="1">
    <location>
        <begin position="114"/>
        <end position="124"/>
    </location>
</feature>
<evidence type="ECO:0000313" key="4">
    <source>
        <dbReference type="Proteomes" id="UP000326757"/>
    </source>
</evidence>
<feature type="transmembrane region" description="Helical" evidence="2">
    <location>
        <begin position="41"/>
        <end position="59"/>
    </location>
</feature>
<evidence type="ECO:0000256" key="2">
    <source>
        <dbReference type="SAM" id="Phobius"/>
    </source>
</evidence>
<keyword evidence="2" id="KW-1133">Transmembrane helix</keyword>
<name>A0A5N6K9W3_MONLA</name>
<feature type="transmembrane region" description="Helical" evidence="2">
    <location>
        <begin position="65"/>
        <end position="85"/>
    </location>
</feature>
<comment type="caution">
    <text evidence="3">The sequence shown here is derived from an EMBL/GenBank/DDBJ whole genome shotgun (WGS) entry which is preliminary data.</text>
</comment>
<proteinExistence type="predicted"/>
<sequence length="171" mass="19260">METSNMAWWSMMGSTFYYLSLPIALIFNWLLVILRTTLAPFLHLGNSFISTLLLPLKVLAKFETLIIFLGSAVLIGLITGLILRISSSLLTSLFKLTPSPEETGRSVSSIRAAQGEKKRNSNPDLLKWKVDPSVERRYSEWLEKNGGRKRDEHGLLAQTIIEEEDDSDDGF</sequence>
<dbReference type="Proteomes" id="UP000326757">
    <property type="component" value="Unassembled WGS sequence"/>
</dbReference>
<reference evidence="3 4" key="1">
    <citation type="submission" date="2019-06" db="EMBL/GenBank/DDBJ databases">
        <title>Genome Sequence of the Brown Rot Fungal Pathogen Monilinia laxa.</title>
        <authorList>
            <person name="De Miccolis Angelini R.M."/>
            <person name="Landi L."/>
            <person name="Abate D."/>
            <person name="Pollastro S."/>
            <person name="Romanazzi G."/>
            <person name="Faretra F."/>
        </authorList>
    </citation>
    <scope>NUCLEOTIDE SEQUENCE [LARGE SCALE GENOMIC DNA]</scope>
    <source>
        <strain evidence="3 4">Mlax316</strain>
    </source>
</reference>
<evidence type="ECO:0000313" key="3">
    <source>
        <dbReference type="EMBL" id="KAB8299912.1"/>
    </source>
</evidence>
<keyword evidence="2" id="KW-0812">Transmembrane</keyword>
<protein>
    <submittedName>
        <fullName evidence="3">Uncharacterized protein</fullName>
    </submittedName>
</protein>